<gene>
    <name evidence="2" type="ORF">HU200_036341</name>
</gene>
<name>A0A835EI08_9POAL</name>
<dbReference type="PANTHER" id="PTHR33165:SF76">
    <property type="entry name" value="OS01G0526550 PROTEIN"/>
    <property type="match status" value="1"/>
</dbReference>
<dbReference type="EMBL" id="JACEFO010001880">
    <property type="protein sequence ID" value="KAF8696715.1"/>
    <property type="molecule type" value="Genomic_DNA"/>
</dbReference>
<dbReference type="OrthoDB" id="623852at2759"/>
<evidence type="ECO:0000259" key="1">
    <source>
        <dbReference type="Pfam" id="PF03478"/>
    </source>
</evidence>
<evidence type="ECO:0000313" key="3">
    <source>
        <dbReference type="Proteomes" id="UP000636709"/>
    </source>
</evidence>
<comment type="caution">
    <text evidence="2">The sequence shown here is derived from an EMBL/GenBank/DDBJ whole genome shotgun (WGS) entry which is preliminary data.</text>
</comment>
<keyword evidence="3" id="KW-1185">Reference proteome</keyword>
<proteinExistence type="predicted"/>
<dbReference type="Pfam" id="PF03478">
    <property type="entry name" value="Beta-prop_KIB1-4"/>
    <property type="match status" value="1"/>
</dbReference>
<evidence type="ECO:0000313" key="2">
    <source>
        <dbReference type="EMBL" id="KAF8696715.1"/>
    </source>
</evidence>
<organism evidence="2 3">
    <name type="scientific">Digitaria exilis</name>
    <dbReference type="NCBI Taxonomy" id="1010633"/>
    <lineage>
        <taxon>Eukaryota</taxon>
        <taxon>Viridiplantae</taxon>
        <taxon>Streptophyta</taxon>
        <taxon>Embryophyta</taxon>
        <taxon>Tracheophyta</taxon>
        <taxon>Spermatophyta</taxon>
        <taxon>Magnoliopsida</taxon>
        <taxon>Liliopsida</taxon>
        <taxon>Poales</taxon>
        <taxon>Poaceae</taxon>
        <taxon>PACMAD clade</taxon>
        <taxon>Panicoideae</taxon>
        <taxon>Panicodae</taxon>
        <taxon>Paniceae</taxon>
        <taxon>Anthephorinae</taxon>
        <taxon>Digitaria</taxon>
    </lineage>
</organism>
<dbReference type="AlphaFoldDB" id="A0A835EI08"/>
<feature type="domain" description="KIB1-4 beta-propeller" evidence="1">
    <location>
        <begin position="133"/>
        <end position="398"/>
    </location>
</feature>
<accession>A0A835EI08</accession>
<dbReference type="Proteomes" id="UP000636709">
    <property type="component" value="Unassembled WGS sequence"/>
</dbReference>
<protein>
    <recommendedName>
        <fullName evidence="1">KIB1-4 beta-propeller domain-containing protein</fullName>
    </recommendedName>
</protein>
<dbReference type="InterPro" id="IPR005174">
    <property type="entry name" value="KIB1-4_b-propeller"/>
</dbReference>
<sequence length="444" mass="50308">MNQIKLPRCKHNYMLRLSSVSFLICASCSHYKYRFPWSRTLRPHATSHPSLLSSFYNISVVLQFELMEGYSRDWAGLVVDILECISGRLTDPKDFVRFRAVCPQWHSIPITHARFAPWILNNAEVHGSGDIQFYSLGTGKIHKKHVPALEGKTTRIAGLGAGLLIGIDCDDKLSAVLVNPLTGDSNALPRLPEWCQCHRGYLIHGFVTDPKVTGEKDVFVVIYGYRWPVGDERLGHIALWRLGDADGWATIASQRFWPMMPQYMSRLSKHGPRMLEEEMATAAAGCGKNGLTNGGKALIPVMESTYLLLNKDRVRFLSQHWMFTDTTHLPQPQVTFELHDLLGDSSALVDWDNAPELQDKVILHSGRDTLCYCHPASDDLARVGLSKNCIYYLSHLTDSVGGQDYYLVKWDLHERIATIVMQIPRLWDWVPGQWFLPTLRKCSS</sequence>
<reference evidence="2" key="1">
    <citation type="submission" date="2020-07" db="EMBL/GenBank/DDBJ databases">
        <title>Genome sequence and genetic diversity analysis of an under-domesticated orphan crop, white fonio (Digitaria exilis).</title>
        <authorList>
            <person name="Bennetzen J.L."/>
            <person name="Chen S."/>
            <person name="Ma X."/>
            <person name="Wang X."/>
            <person name="Yssel A.E.J."/>
            <person name="Chaluvadi S.R."/>
            <person name="Johnson M."/>
            <person name="Gangashetty P."/>
            <person name="Hamidou F."/>
            <person name="Sanogo M.D."/>
            <person name="Zwaenepoel A."/>
            <person name="Wallace J."/>
            <person name="Van De Peer Y."/>
            <person name="Van Deynze A."/>
        </authorList>
    </citation>
    <scope>NUCLEOTIDE SEQUENCE</scope>
    <source>
        <tissue evidence="2">Leaves</tissue>
    </source>
</reference>
<dbReference type="PANTHER" id="PTHR33165">
    <property type="entry name" value="F-BOX DOMAIN CONTAINING PROTEIN-LIKE-RELATED"/>
    <property type="match status" value="1"/>
</dbReference>